<comment type="caution">
    <text evidence="1">The sequence shown here is derived from an EMBL/GenBank/DDBJ whole genome shotgun (WGS) entry which is preliminary data.</text>
</comment>
<protein>
    <submittedName>
        <fullName evidence="1">Uncharacterized protein</fullName>
    </submittedName>
</protein>
<reference evidence="1 2" key="1">
    <citation type="submission" date="2018-03" db="EMBL/GenBank/DDBJ databases">
        <title>Genomic Encyclopedia of Archaeal and Bacterial Type Strains, Phase II (KMG-II): from individual species to whole genera.</title>
        <authorList>
            <person name="Goeker M."/>
        </authorList>
    </citation>
    <scope>NUCLEOTIDE SEQUENCE [LARGE SCALE GENOMIC DNA]</scope>
    <source>
        <strain evidence="1 2">DSM 25027</strain>
    </source>
</reference>
<gene>
    <name evidence="1" type="ORF">CLV81_3008</name>
</gene>
<dbReference type="RefSeq" id="WP_106145888.1">
    <property type="nucleotide sequence ID" value="NZ_PVYX01000002.1"/>
</dbReference>
<sequence length="156" mass="17834">MRKKGNEKYAELLMFTGVPNCDGYSTKRIIQEVHLENQTVVSKLDCDLGYIHINKQGRSKEFDLVKSRFEKSSKKLFARCDENLSEIVRFGTPTSSFLKKNGIRLTFLTEKGNYSISGDLKELDKRKIIGQTITHFLNLMELTNPGGIKKIIKNSK</sequence>
<dbReference type="AlphaFoldDB" id="A0A2T0MAS0"/>
<accession>A0A2T0MAS0</accession>
<dbReference type="Proteomes" id="UP000237640">
    <property type="component" value="Unassembled WGS sequence"/>
</dbReference>
<evidence type="ECO:0000313" key="2">
    <source>
        <dbReference type="Proteomes" id="UP000237640"/>
    </source>
</evidence>
<proteinExistence type="predicted"/>
<evidence type="ECO:0000313" key="1">
    <source>
        <dbReference type="EMBL" id="PRX54606.1"/>
    </source>
</evidence>
<dbReference type="EMBL" id="PVYX01000002">
    <property type="protein sequence ID" value="PRX54606.1"/>
    <property type="molecule type" value="Genomic_DNA"/>
</dbReference>
<keyword evidence="2" id="KW-1185">Reference proteome</keyword>
<name>A0A2T0MAS0_9FLAO</name>
<organism evidence="1 2">
    <name type="scientific">Flagellimonas meridianipacifica</name>
    <dbReference type="NCBI Taxonomy" id="1080225"/>
    <lineage>
        <taxon>Bacteria</taxon>
        <taxon>Pseudomonadati</taxon>
        <taxon>Bacteroidota</taxon>
        <taxon>Flavobacteriia</taxon>
        <taxon>Flavobacteriales</taxon>
        <taxon>Flavobacteriaceae</taxon>
        <taxon>Flagellimonas</taxon>
    </lineage>
</organism>